<name>A0A5B8C0P2_9MICO</name>
<accession>A0A5B8C0P2</accession>
<dbReference type="EMBL" id="CP040915">
    <property type="protein sequence ID" value="QDC24094.1"/>
    <property type="molecule type" value="Genomic_DNA"/>
</dbReference>
<sequence length="99" mass="10871">MTTPTTPDTPVAVPDLDLAAMWAEVAACNLTPGEQARAAADFDNLARFVYDVSPTDTNTTTPRAILGEISRRGWCRLPVEAREAVLARYIARDIVARRR</sequence>
<reference evidence="1 2" key="1">
    <citation type="submission" date="2019-05" db="EMBL/GenBank/DDBJ databases">
        <title>Georgenia *** sp. nov., and Georgenia *** sp. nov., isolated from the intestinal contents of plateau pika (Ochotona curzoniae) in the Qinghai-Tibet plateau of China.</title>
        <authorList>
            <person name="Tian Z."/>
        </authorList>
    </citation>
    <scope>NUCLEOTIDE SEQUENCE [LARGE SCALE GENOMIC DNA]</scope>
    <source>
        <strain evidence="1 2">Z443</strain>
    </source>
</reference>
<protein>
    <submittedName>
        <fullName evidence="1">Uncharacterized protein</fullName>
    </submittedName>
</protein>
<dbReference type="RefSeq" id="WP_139927538.1">
    <property type="nucleotide sequence ID" value="NZ_CP040915.1"/>
</dbReference>
<evidence type="ECO:0000313" key="2">
    <source>
        <dbReference type="Proteomes" id="UP000314616"/>
    </source>
</evidence>
<dbReference type="KEGG" id="gyu:FE374_05125"/>
<dbReference type="Proteomes" id="UP000314616">
    <property type="component" value="Chromosome"/>
</dbReference>
<proteinExistence type="predicted"/>
<gene>
    <name evidence="1" type="ORF">FE374_05125</name>
</gene>
<evidence type="ECO:0000313" key="1">
    <source>
        <dbReference type="EMBL" id="QDC24094.1"/>
    </source>
</evidence>
<dbReference type="AlphaFoldDB" id="A0A5B8C0P2"/>
<organism evidence="1 2">
    <name type="scientific">Georgenia yuyongxinii</name>
    <dbReference type="NCBI Taxonomy" id="2589797"/>
    <lineage>
        <taxon>Bacteria</taxon>
        <taxon>Bacillati</taxon>
        <taxon>Actinomycetota</taxon>
        <taxon>Actinomycetes</taxon>
        <taxon>Micrococcales</taxon>
        <taxon>Bogoriellaceae</taxon>
        <taxon>Georgenia</taxon>
    </lineage>
</organism>